<organism evidence="4 5">
    <name type="scientific">Thiothrix caldifontis</name>
    <dbReference type="NCBI Taxonomy" id="525918"/>
    <lineage>
        <taxon>Bacteria</taxon>
        <taxon>Pseudomonadati</taxon>
        <taxon>Pseudomonadota</taxon>
        <taxon>Gammaproteobacteria</taxon>
        <taxon>Thiotrichales</taxon>
        <taxon>Thiotrichaceae</taxon>
        <taxon>Thiothrix</taxon>
    </lineage>
</organism>
<evidence type="ECO:0000313" key="5">
    <source>
        <dbReference type="Proteomes" id="UP000199397"/>
    </source>
</evidence>
<gene>
    <name evidence="4" type="ORF">SAMN05660964_01522</name>
</gene>
<proteinExistence type="predicted"/>
<name>A0A1H4AY21_9GAMM</name>
<evidence type="ECO:0000256" key="1">
    <source>
        <dbReference type="ARBA" id="ARBA00023122"/>
    </source>
</evidence>
<evidence type="ECO:0000313" key="4">
    <source>
        <dbReference type="EMBL" id="SEA40789.1"/>
    </source>
</evidence>
<protein>
    <submittedName>
        <fullName evidence="4">CBS domain-containing protein</fullName>
    </submittedName>
</protein>
<dbReference type="SMART" id="SM00116">
    <property type="entry name" value="CBS"/>
    <property type="match status" value="2"/>
</dbReference>
<dbReference type="AlphaFoldDB" id="A0A1H4AY21"/>
<dbReference type="PANTHER" id="PTHR43080:SF2">
    <property type="entry name" value="CBS DOMAIN-CONTAINING PROTEIN"/>
    <property type="match status" value="1"/>
</dbReference>
<sequence length="138" mass="15177">MIISSVEKLIDGKSPGQVQSDITIREACKRMCELDVGALAVFDQQLLVGILSERDVIRRCLGTDRFVDETDVAAIMTQTPITIDAGSSLANALEVMQSGGFHHLPVTKDGQLIGLLALDDIPEEYHLLLEQFKELRAR</sequence>
<keyword evidence="5" id="KW-1185">Reference proteome</keyword>
<dbReference type="STRING" id="525918.SAMN05660964_01522"/>
<dbReference type="PROSITE" id="PS51371">
    <property type="entry name" value="CBS"/>
    <property type="match status" value="1"/>
</dbReference>
<feature type="domain" description="CBS" evidence="3">
    <location>
        <begin position="76"/>
        <end position="134"/>
    </location>
</feature>
<dbReference type="InterPro" id="IPR000644">
    <property type="entry name" value="CBS_dom"/>
</dbReference>
<reference evidence="4 5" key="1">
    <citation type="submission" date="2016-10" db="EMBL/GenBank/DDBJ databases">
        <authorList>
            <person name="de Groot N.N."/>
        </authorList>
    </citation>
    <scope>NUCLEOTIDE SEQUENCE [LARGE SCALE GENOMIC DNA]</scope>
    <source>
        <strain evidence="4 5">DSM 21228</strain>
    </source>
</reference>
<evidence type="ECO:0000259" key="3">
    <source>
        <dbReference type="PROSITE" id="PS51371"/>
    </source>
</evidence>
<accession>A0A1H4AY21</accession>
<evidence type="ECO:0000256" key="2">
    <source>
        <dbReference type="PROSITE-ProRule" id="PRU00703"/>
    </source>
</evidence>
<dbReference type="InterPro" id="IPR051257">
    <property type="entry name" value="Diverse_CBS-Domain"/>
</dbReference>
<keyword evidence="1 2" id="KW-0129">CBS domain</keyword>
<dbReference type="InterPro" id="IPR046342">
    <property type="entry name" value="CBS_dom_sf"/>
</dbReference>
<dbReference type="SUPFAM" id="SSF54631">
    <property type="entry name" value="CBS-domain pair"/>
    <property type="match status" value="1"/>
</dbReference>
<dbReference type="EMBL" id="FNQP01000007">
    <property type="protein sequence ID" value="SEA40789.1"/>
    <property type="molecule type" value="Genomic_DNA"/>
</dbReference>
<dbReference type="Proteomes" id="UP000199397">
    <property type="component" value="Unassembled WGS sequence"/>
</dbReference>
<dbReference type="Gene3D" id="3.10.580.10">
    <property type="entry name" value="CBS-domain"/>
    <property type="match status" value="1"/>
</dbReference>
<dbReference type="Pfam" id="PF00571">
    <property type="entry name" value="CBS"/>
    <property type="match status" value="2"/>
</dbReference>
<dbReference type="PANTHER" id="PTHR43080">
    <property type="entry name" value="CBS DOMAIN-CONTAINING PROTEIN CBSX3, MITOCHONDRIAL"/>
    <property type="match status" value="1"/>
</dbReference>